<dbReference type="InterPro" id="IPR031330">
    <property type="entry name" value="Gly_Hdrlase_35_cat"/>
</dbReference>
<dbReference type="InterPro" id="IPR019801">
    <property type="entry name" value="Glyco_hydro_35_CS"/>
</dbReference>
<dbReference type="PROSITE" id="PS01182">
    <property type="entry name" value="GLYCOSYL_HYDROL_F35"/>
    <property type="match status" value="1"/>
</dbReference>
<evidence type="ECO:0000256" key="1">
    <source>
        <dbReference type="ARBA" id="ARBA00009809"/>
    </source>
</evidence>
<dbReference type="InterPro" id="IPR001944">
    <property type="entry name" value="Glycoside_Hdrlase_35"/>
</dbReference>
<feature type="domain" description="Beta-galactosidase galactose-binding" evidence="9">
    <location>
        <begin position="720"/>
        <end position="779"/>
    </location>
</feature>
<dbReference type="GO" id="GO:0004565">
    <property type="term" value="F:beta-galactosidase activity"/>
    <property type="evidence" value="ECO:0007669"/>
    <property type="project" value="UniProtKB-EC"/>
</dbReference>
<evidence type="ECO:0000256" key="2">
    <source>
        <dbReference type="ARBA" id="ARBA00022801"/>
    </source>
</evidence>
<reference evidence="11" key="2">
    <citation type="submission" date="2025-08" db="UniProtKB">
        <authorList>
            <consortium name="RefSeq"/>
        </authorList>
    </citation>
    <scope>IDENTIFICATION</scope>
    <source>
        <tissue evidence="11">Blood</tissue>
    </source>
</reference>
<evidence type="ECO:0000259" key="8">
    <source>
        <dbReference type="Pfam" id="PF21317"/>
    </source>
</evidence>
<dbReference type="SUPFAM" id="SSF49785">
    <property type="entry name" value="Galactose-binding domain-like"/>
    <property type="match status" value="1"/>
</dbReference>
<dbReference type="Proteomes" id="UP000286641">
    <property type="component" value="Unplaced"/>
</dbReference>
<feature type="domain" description="Beta-galactosidase 1-like first all-beta" evidence="8">
    <location>
        <begin position="592"/>
        <end position="696"/>
    </location>
</feature>
<dbReference type="Pfam" id="PF21317">
    <property type="entry name" value="BetaGal_ABD_1"/>
    <property type="match status" value="1"/>
</dbReference>
<gene>
    <name evidence="11" type="primary">LOC112840531</name>
</gene>
<dbReference type="Gene3D" id="2.60.120.260">
    <property type="entry name" value="Galactose-binding domain-like"/>
    <property type="match status" value="2"/>
</dbReference>
<dbReference type="InterPro" id="IPR048912">
    <property type="entry name" value="BetaGal1-like_ABD1"/>
</dbReference>
<evidence type="ECO:0000313" key="11">
    <source>
        <dbReference type="RefSeq" id="XP_025749752.1"/>
    </source>
</evidence>
<dbReference type="FunFam" id="3.20.20.80:FF:000036">
    <property type="entry name" value="Beta-galactosidase"/>
    <property type="match status" value="1"/>
</dbReference>
<evidence type="ECO:0000256" key="3">
    <source>
        <dbReference type="ARBA" id="ARBA00023295"/>
    </source>
</evidence>
<feature type="compositionally biased region" description="Gly residues" evidence="6">
    <location>
        <begin position="1"/>
        <end position="16"/>
    </location>
</feature>
<dbReference type="PANTHER" id="PTHR23421">
    <property type="entry name" value="BETA-GALACTOSIDASE RELATED"/>
    <property type="match status" value="1"/>
</dbReference>
<keyword evidence="3 4" id="KW-0326">Glycosidase</keyword>
<keyword evidence="10" id="KW-1185">Reference proteome</keyword>
<dbReference type="SUPFAM" id="SSF51445">
    <property type="entry name" value="(Trans)glycosidases"/>
    <property type="match status" value="1"/>
</dbReference>
<dbReference type="Pfam" id="PF21467">
    <property type="entry name" value="BetaGal_gal-bd"/>
    <property type="match status" value="1"/>
</dbReference>
<proteinExistence type="inferred from homology"/>
<comment type="similarity">
    <text evidence="1 5">Belongs to the glycosyl hydrolase 35 family.</text>
</comment>
<dbReference type="InterPro" id="IPR008979">
    <property type="entry name" value="Galactose-bd-like_sf"/>
</dbReference>
<sequence length="854" mass="95632">MGGGCGGRSASGGWGAGQRRVRPVGERGGPRGWGRASLRWGEGAGRSEVFASRGYPGRSTEPACSCSVPRLAAATDLPLRSWRRRSPARGKVSSGLGAHRSAHARDSPGTSPPLPHCGLSQLWAHPAAPNRVNPDGPSGFLTFWNLSLGPPFRLPRGCLTSVLSSLFSMTFLLRPVGILYLSSGLLVIAQFGGDVSPRMNQVFLTPSHMVNRNVGLKVEGSSFTLDGSPFLIIAGTIHYFRVPREYWRDRLLKLKACGFNTLTTHIPWNLHEPRKGWFYFTANLDFMTFIAMASEVGLWVILCPGPYIGSDLDLGGLPSWLLRDPKMKLRTTYRGFTKAVNLYFDKIIPKIVQLQYGKGGPIIALQVENEYGSYHQDRRYMSYIKKALITRGIKVFLMTADNGDELKRGHLKRVLSTVHMKHIKKETYDTLLSIQGRSPILMMVYTASSLDGWGTSPHSVDSHLLMRDVREMFNASFSLNFYMFHGGTNFGFMGGSASLDHYLPMITSYDYGALLTENGEHTPEYLAYQEFFSSSLGIPKPPHRDSIPMAIYKSVVTTYYMSLWDVMPYLEEPISSVKPICMEKLSVNQGNGQSSGYILYETVVTTSGLLTTKGHVQDRGQVFLDEEFLGVLDHSTSQLTIPRKMVYQNNPTLRILVENQGRLAYGQDINKERKGLIGDIYLNNFPLRKFKIYSLDMKTQFLQRDLPNIWKPALFKHRGPAFFLGILRMGNYPRDTFIKMEGWTKGVIFINGRNLGRYWNIGPQETLYLPGPWLHPGSNEIIVFEEFKPGLEIHFTNISHLAWYKLALGLADRLLGNLGEWVTMKVITCSPLLRQCNTTEGTGIRIQVQPLPAS</sequence>
<evidence type="ECO:0000256" key="6">
    <source>
        <dbReference type="SAM" id="MobiDB-lite"/>
    </source>
</evidence>
<dbReference type="Gene3D" id="3.20.20.80">
    <property type="entry name" value="Glycosidases"/>
    <property type="match status" value="1"/>
</dbReference>
<accession>A0A3Q7R5B8</accession>
<organism evidence="10 11">
    <name type="scientific">Callorhinus ursinus</name>
    <name type="common">Northern fur seal</name>
    <dbReference type="NCBI Taxonomy" id="34884"/>
    <lineage>
        <taxon>Eukaryota</taxon>
        <taxon>Metazoa</taxon>
        <taxon>Chordata</taxon>
        <taxon>Craniata</taxon>
        <taxon>Vertebrata</taxon>
        <taxon>Euteleostomi</taxon>
        <taxon>Mammalia</taxon>
        <taxon>Eutheria</taxon>
        <taxon>Laurasiatheria</taxon>
        <taxon>Carnivora</taxon>
        <taxon>Caniformia</taxon>
        <taxon>Pinnipedia</taxon>
        <taxon>Otariidae</taxon>
        <taxon>Callorhinus</taxon>
    </lineage>
</organism>
<dbReference type="InParanoid" id="A0A3Q7R5B8"/>
<reference key="1">
    <citation type="submission" date="2019-01" db="UniProtKB">
        <authorList>
            <consortium name="RefSeq"/>
        </authorList>
    </citation>
    <scope>IDENTIFICATION</scope>
</reference>
<dbReference type="RefSeq" id="XP_025749752.1">
    <property type="nucleotide sequence ID" value="XM_025893967.1"/>
</dbReference>
<dbReference type="AlphaFoldDB" id="A0A3Q7R5B8"/>
<dbReference type="PRINTS" id="PR00742">
    <property type="entry name" value="GLHYDRLASE35"/>
</dbReference>
<evidence type="ECO:0000313" key="10">
    <source>
        <dbReference type="Proteomes" id="UP000286641"/>
    </source>
</evidence>
<name>A0A3Q7R5B8_CALUR</name>
<feature type="domain" description="Glycoside hydrolase 35 catalytic" evidence="7">
    <location>
        <begin position="222"/>
        <end position="532"/>
    </location>
</feature>
<feature type="region of interest" description="Disordered" evidence="6">
    <location>
        <begin position="82"/>
        <end position="112"/>
    </location>
</feature>
<feature type="region of interest" description="Disordered" evidence="6">
    <location>
        <begin position="1"/>
        <end position="40"/>
    </location>
</feature>
<dbReference type="GO" id="GO:0005975">
    <property type="term" value="P:carbohydrate metabolic process"/>
    <property type="evidence" value="ECO:0007669"/>
    <property type="project" value="InterPro"/>
</dbReference>
<protein>
    <recommendedName>
        <fullName evidence="4">Beta-galactosidase</fullName>
        <ecNumber evidence="4">3.2.1.23</ecNumber>
    </recommendedName>
</protein>
<evidence type="ECO:0000259" key="9">
    <source>
        <dbReference type="Pfam" id="PF21467"/>
    </source>
</evidence>
<keyword evidence="2 4" id="KW-0378">Hydrolase</keyword>
<dbReference type="InterPro" id="IPR048913">
    <property type="entry name" value="BetaGal_gal-bd"/>
</dbReference>
<evidence type="ECO:0000259" key="7">
    <source>
        <dbReference type="Pfam" id="PF01301"/>
    </source>
</evidence>
<dbReference type="EC" id="3.2.1.23" evidence="4"/>
<evidence type="ECO:0000256" key="5">
    <source>
        <dbReference type="RuleBase" id="RU003679"/>
    </source>
</evidence>
<dbReference type="Pfam" id="PF01301">
    <property type="entry name" value="Glyco_hydro_35"/>
    <property type="match status" value="1"/>
</dbReference>
<dbReference type="FunFam" id="2.60.120.260:FF:000049">
    <property type="entry name" value="Beta-galactosidase"/>
    <property type="match status" value="1"/>
</dbReference>
<evidence type="ECO:0000256" key="4">
    <source>
        <dbReference type="RuleBase" id="RU000675"/>
    </source>
</evidence>
<dbReference type="InterPro" id="IPR017853">
    <property type="entry name" value="GH"/>
</dbReference>
<comment type="catalytic activity">
    <reaction evidence="4">
        <text>Hydrolysis of terminal non-reducing beta-D-galactose residues in beta-D-galactosides.</text>
        <dbReference type="EC" id="3.2.1.23"/>
    </reaction>
</comment>